<dbReference type="HOGENOM" id="CLU_2831941_0_0_1"/>
<dbReference type="EMBL" id="AKCU01000481">
    <property type="protein sequence ID" value="EKV06349.1"/>
    <property type="molecule type" value="Genomic_DNA"/>
</dbReference>
<proteinExistence type="predicted"/>
<gene>
    <name evidence="2" type="ORF">PDIP_79740</name>
</gene>
<evidence type="ECO:0000256" key="1">
    <source>
        <dbReference type="SAM" id="MobiDB-lite"/>
    </source>
</evidence>
<protein>
    <submittedName>
        <fullName evidence="2">Uncharacterized protein</fullName>
    </submittedName>
</protein>
<dbReference type="Proteomes" id="UP000009886">
    <property type="component" value="Unassembled WGS sequence"/>
</dbReference>
<dbReference type="VEuPathDB" id="FungiDB:PDIP_79740"/>
<feature type="region of interest" description="Disordered" evidence="1">
    <location>
        <begin position="1"/>
        <end position="30"/>
    </location>
</feature>
<organism evidence="2 3">
    <name type="scientific">Penicillium digitatum (strain Pd1 / CECT 20795)</name>
    <name type="common">Green mold</name>
    <dbReference type="NCBI Taxonomy" id="1170230"/>
    <lineage>
        <taxon>Eukaryota</taxon>
        <taxon>Fungi</taxon>
        <taxon>Dikarya</taxon>
        <taxon>Ascomycota</taxon>
        <taxon>Pezizomycotina</taxon>
        <taxon>Eurotiomycetes</taxon>
        <taxon>Eurotiomycetidae</taxon>
        <taxon>Eurotiales</taxon>
        <taxon>Aspergillaceae</taxon>
        <taxon>Penicillium</taxon>
    </lineage>
</organism>
<accession>K9FB19</accession>
<evidence type="ECO:0000313" key="2">
    <source>
        <dbReference type="EMBL" id="EKV06349.1"/>
    </source>
</evidence>
<name>K9FB19_PEND1</name>
<reference evidence="3" key="1">
    <citation type="journal article" date="2012" name="BMC Genomics">
        <title>Genome sequence of the necrotrophic fungus Penicillium digitatum, the main postharvest pathogen of citrus.</title>
        <authorList>
            <person name="Marcet-Houben M."/>
            <person name="Ballester A.-R."/>
            <person name="de la Fuente B."/>
            <person name="Harries E."/>
            <person name="Marcos J.F."/>
            <person name="Gonzalez-Candelas L."/>
            <person name="Gabaldon T."/>
        </authorList>
    </citation>
    <scope>NUCLEOTIDE SEQUENCE [LARGE SCALE GENOMIC DNA]</scope>
    <source>
        <strain evidence="3">Pd1 / CECT 20795</strain>
    </source>
</reference>
<comment type="caution">
    <text evidence="2">The sequence shown here is derived from an EMBL/GenBank/DDBJ whole genome shotgun (WGS) entry which is preliminary data.</text>
</comment>
<sequence>MGTAMSMGLETENDLSYKKTKSSSSSLSIDNRKLGDSIENAINLTESPESEIWRECVSCRDDYKMI</sequence>
<dbReference type="AlphaFoldDB" id="K9FB19"/>
<evidence type="ECO:0000313" key="3">
    <source>
        <dbReference type="Proteomes" id="UP000009886"/>
    </source>
</evidence>
<dbReference type="KEGG" id="pdp:PDIP_79740"/>
<dbReference type="OrthoDB" id="9977870at2759"/>